<dbReference type="CDD" id="cd06257">
    <property type="entry name" value="DnaJ"/>
    <property type="match status" value="1"/>
</dbReference>
<dbReference type="Pfam" id="PF14308">
    <property type="entry name" value="DnaJ-X"/>
    <property type="match status" value="1"/>
</dbReference>
<feature type="region of interest" description="Disordered" evidence="1">
    <location>
        <begin position="522"/>
        <end position="566"/>
    </location>
</feature>
<dbReference type="InterPro" id="IPR001623">
    <property type="entry name" value="DnaJ_domain"/>
</dbReference>
<dbReference type="PANTHER" id="PTHR44094">
    <property type="entry name" value="DNAJ HEAT SHOCK N-TERMINAL DOMAIN-CONTAINING PROTEIN"/>
    <property type="match status" value="1"/>
</dbReference>
<dbReference type="PRINTS" id="PR00625">
    <property type="entry name" value="JDOMAIN"/>
</dbReference>
<dbReference type="PANTHER" id="PTHR44094:SF9">
    <property type="entry name" value="PROTEIN DNAJ, PUTATIVE-RELATED"/>
    <property type="match status" value="1"/>
</dbReference>
<keyword evidence="4" id="KW-1185">Reference proteome</keyword>
<dbReference type="Gene3D" id="1.10.287.110">
    <property type="entry name" value="DnaJ domain"/>
    <property type="match status" value="1"/>
</dbReference>
<evidence type="ECO:0000256" key="1">
    <source>
        <dbReference type="SAM" id="MobiDB-lite"/>
    </source>
</evidence>
<dbReference type="EMBL" id="CYKH01002119">
    <property type="protein sequence ID" value="CUG93121.1"/>
    <property type="molecule type" value="Genomic_DNA"/>
</dbReference>
<dbReference type="Pfam" id="PF00226">
    <property type="entry name" value="DnaJ"/>
    <property type="match status" value="1"/>
</dbReference>
<feature type="compositionally biased region" description="Basic residues" evidence="1">
    <location>
        <begin position="330"/>
        <end position="340"/>
    </location>
</feature>
<dbReference type="PROSITE" id="PS00636">
    <property type="entry name" value="DNAJ_1"/>
    <property type="match status" value="1"/>
</dbReference>
<organism evidence="3 4">
    <name type="scientific">Bodo saltans</name>
    <name type="common">Flagellated protozoan</name>
    <dbReference type="NCBI Taxonomy" id="75058"/>
    <lineage>
        <taxon>Eukaryota</taxon>
        <taxon>Discoba</taxon>
        <taxon>Euglenozoa</taxon>
        <taxon>Kinetoplastea</taxon>
        <taxon>Metakinetoplastina</taxon>
        <taxon>Eubodonida</taxon>
        <taxon>Bodonidae</taxon>
        <taxon>Bodo</taxon>
    </lineage>
</organism>
<dbReference type="Proteomes" id="UP000051952">
    <property type="component" value="Unassembled WGS sequence"/>
</dbReference>
<reference evidence="4" key="1">
    <citation type="submission" date="2015-09" db="EMBL/GenBank/DDBJ databases">
        <authorList>
            <consortium name="Pathogen Informatics"/>
        </authorList>
    </citation>
    <scope>NUCLEOTIDE SEQUENCE [LARGE SCALE GENOMIC DNA]</scope>
    <source>
        <strain evidence="4">Lake Konstanz</strain>
    </source>
</reference>
<dbReference type="OrthoDB" id="10250354at2759"/>
<dbReference type="InterPro" id="IPR036869">
    <property type="entry name" value="J_dom_sf"/>
</dbReference>
<evidence type="ECO:0000259" key="2">
    <source>
        <dbReference type="PROSITE" id="PS50076"/>
    </source>
</evidence>
<accession>A0A0S4JSE4</accession>
<dbReference type="InterPro" id="IPR018253">
    <property type="entry name" value="DnaJ_domain_CS"/>
</dbReference>
<dbReference type="SUPFAM" id="SSF46565">
    <property type="entry name" value="Chaperone J-domain"/>
    <property type="match status" value="1"/>
</dbReference>
<dbReference type="InterPro" id="IPR026894">
    <property type="entry name" value="DnaJ_X"/>
</dbReference>
<gene>
    <name evidence="3" type="ORF">BSAL_40860</name>
</gene>
<feature type="domain" description="J" evidence="2">
    <location>
        <begin position="353"/>
        <end position="428"/>
    </location>
</feature>
<dbReference type="PROSITE" id="PS50076">
    <property type="entry name" value="DNAJ_2"/>
    <property type="match status" value="1"/>
</dbReference>
<dbReference type="AlphaFoldDB" id="A0A0S4JSE4"/>
<dbReference type="SMART" id="SM00271">
    <property type="entry name" value="DnaJ"/>
    <property type="match status" value="1"/>
</dbReference>
<name>A0A0S4JSE4_BODSA</name>
<protein>
    <submittedName>
        <fullName evidence="3">DNA-J chaperone, putative</fullName>
    </submittedName>
</protein>
<sequence>MIRFFSCRGVGSAALAPLSRTVAARAVPEELFSSTKVDTENLESNDESRNSVDDLSFAERLARRGDAVGAELQRLQYVLTAKPQVLSTKRSWSLFPAQYHADASGINGAQPRGTSSLVLGPVVEVLQRFRRGSRRGVSSPDTALAERQVDAKARLLADLRAMHQLNYYGTIGLVPKKNLQHSCYMMAWNSFVAAQHACCVFVYYTARAFSQRDGRSLPVAVTTELARATFDALRFLLYGFVVSPLIHIPNGMINAVCGMSSFFTGNVFFDAVSGRYYYCDLRHIEQLLEQNLDEIRTMKILGTLEFKRKKMEPDGKFKDQIKNIGFKIRKSQQSRMRRKAGLADEEPENEREDPYEVLRLKKSSTSLQIKQQYKKLAKVFHPDAVQAQQGGVLTEKQKEESQRKFESIAEAYQILSNPERKRAFDQAGHQGVKLSETKMGRFASSNAAEMVQSVFGGRTFKETFLGELYKSHWDLRYQHQLCMSLHGFECMQSIRVALLAMKLKEILDVHALQQSTTPVSEATAAAKAGTHTVNAKPAATASTQRPSSQFRAAPNVAQHKPQQSNDPLLAAKKNADTRAPPPATPRRTAEFPLCDDNNFSLDFKKRCEFFAKSLQGACFGPALLEDIGSIHVVSAKRFLGVEAFYQPKAYVYRNLTRGFASIFAGFKAQVRDKTEEELAKMVLAEWFNMEYHNVMTDGVVVLRYTAQLVLKDSSASPEVLRRRAYALWHLGDTFKQYGAPFGDGKQNDEELVAYLQQAATSVKSTGPPPTF</sequence>
<feature type="region of interest" description="Disordered" evidence="1">
    <location>
        <begin position="330"/>
        <end position="354"/>
    </location>
</feature>
<dbReference type="VEuPathDB" id="TriTrypDB:BSAL_40860"/>
<evidence type="ECO:0000313" key="4">
    <source>
        <dbReference type="Proteomes" id="UP000051952"/>
    </source>
</evidence>
<dbReference type="OMA" id="TPKRHIW"/>
<evidence type="ECO:0000313" key="3">
    <source>
        <dbReference type="EMBL" id="CUG93121.1"/>
    </source>
</evidence>
<feature type="compositionally biased region" description="Polar residues" evidence="1">
    <location>
        <begin position="540"/>
        <end position="550"/>
    </location>
</feature>
<dbReference type="InterPro" id="IPR052423">
    <property type="entry name" value="EMIR"/>
</dbReference>
<proteinExistence type="predicted"/>